<dbReference type="RefSeq" id="WP_132692433.1">
    <property type="nucleotide sequence ID" value="NZ_SKBU01000023.1"/>
</dbReference>
<feature type="transmembrane region" description="Helical" evidence="1">
    <location>
        <begin position="94"/>
        <end position="114"/>
    </location>
</feature>
<keyword evidence="1" id="KW-0472">Membrane</keyword>
<dbReference type="EMBL" id="SKBU01000023">
    <property type="protein sequence ID" value="TCJ15655.1"/>
    <property type="molecule type" value="Genomic_DNA"/>
</dbReference>
<evidence type="ECO:0008006" key="4">
    <source>
        <dbReference type="Google" id="ProtNLM"/>
    </source>
</evidence>
<keyword evidence="1" id="KW-0812">Transmembrane</keyword>
<gene>
    <name evidence="2" type="ORF">E0L93_12630</name>
</gene>
<feature type="transmembrane region" description="Helical" evidence="1">
    <location>
        <begin position="62"/>
        <end position="82"/>
    </location>
</feature>
<feature type="transmembrane region" description="Helical" evidence="1">
    <location>
        <begin position="129"/>
        <end position="150"/>
    </location>
</feature>
<evidence type="ECO:0000313" key="2">
    <source>
        <dbReference type="EMBL" id="TCJ15655.1"/>
    </source>
</evidence>
<accession>A0A4R1BEQ9</accession>
<protein>
    <recommendedName>
        <fullName evidence="4">DUF1440 domain-containing protein</fullName>
    </recommendedName>
</protein>
<comment type="caution">
    <text evidence="2">The sequence shown here is derived from an EMBL/GenBank/DDBJ whole genome shotgun (WGS) entry which is preliminary data.</text>
</comment>
<dbReference type="OrthoDB" id="5244377at2"/>
<reference evidence="2 3" key="1">
    <citation type="submission" date="2019-03" db="EMBL/GenBank/DDBJ databases">
        <title>Whole genome sequence of a novel Rubrobacter taiwanensis strain, isolated from Yellowstone National Park.</title>
        <authorList>
            <person name="Freed S."/>
            <person name="Ramaley R.F."/>
            <person name="Kyndt J.A."/>
        </authorList>
    </citation>
    <scope>NUCLEOTIDE SEQUENCE [LARGE SCALE GENOMIC DNA]</scope>
    <source>
        <strain evidence="2 3">Yellowstone</strain>
    </source>
</reference>
<proteinExistence type="predicted"/>
<evidence type="ECO:0000313" key="3">
    <source>
        <dbReference type="Proteomes" id="UP000295244"/>
    </source>
</evidence>
<sequence length="153" mass="16235">MKLTGRALRGAVGGAVGTLALTGLRKVMDRVGLVETTAPEQVVKRAEEVGLIGDIGPFTRRLLILAAHFAYGVSAGAAFGALRRECAGRDAEAAVGAALGILSWGAGWSGWLWILGVHGAPWQQRTPRVLLPVLDHAFFGAVWGLVYRVLRRP</sequence>
<evidence type="ECO:0000256" key="1">
    <source>
        <dbReference type="SAM" id="Phobius"/>
    </source>
</evidence>
<feature type="transmembrane region" description="Helical" evidence="1">
    <location>
        <begin position="7"/>
        <end position="24"/>
    </location>
</feature>
<organism evidence="2 3">
    <name type="scientific">Rubrobacter taiwanensis</name>
    <dbReference type="NCBI Taxonomy" id="185139"/>
    <lineage>
        <taxon>Bacteria</taxon>
        <taxon>Bacillati</taxon>
        <taxon>Actinomycetota</taxon>
        <taxon>Rubrobacteria</taxon>
        <taxon>Rubrobacterales</taxon>
        <taxon>Rubrobacteraceae</taxon>
        <taxon>Rubrobacter</taxon>
    </lineage>
</organism>
<dbReference type="AlphaFoldDB" id="A0A4R1BEQ9"/>
<name>A0A4R1BEQ9_9ACTN</name>
<keyword evidence="1" id="KW-1133">Transmembrane helix</keyword>
<dbReference type="Proteomes" id="UP000295244">
    <property type="component" value="Unassembled WGS sequence"/>
</dbReference>
<keyword evidence="3" id="KW-1185">Reference proteome</keyword>